<dbReference type="EMBL" id="CH473960">
    <property type="protein sequence ID" value="EDM16809.1"/>
    <property type="molecule type" value="Genomic_DNA"/>
</dbReference>
<sequence length="66" mass="7887">MMFRHRRRVATSKYQHSSILHVLLIQSHECILWTTKKISCFFLSNLTRVQLNAFTLQKHMMLSVLL</sequence>
<organism evidence="1 2">
    <name type="scientific">Rattus norvegicus</name>
    <name type="common">Rat</name>
    <dbReference type="NCBI Taxonomy" id="10116"/>
    <lineage>
        <taxon>Eukaryota</taxon>
        <taxon>Metazoa</taxon>
        <taxon>Chordata</taxon>
        <taxon>Craniata</taxon>
        <taxon>Vertebrata</taxon>
        <taxon>Euteleostomi</taxon>
        <taxon>Mammalia</taxon>
        <taxon>Eutheria</taxon>
        <taxon>Euarchontoglires</taxon>
        <taxon>Glires</taxon>
        <taxon>Rodentia</taxon>
        <taxon>Myomorpha</taxon>
        <taxon>Muroidea</taxon>
        <taxon>Muridae</taxon>
        <taxon>Murinae</taxon>
        <taxon>Rattus</taxon>
    </lineage>
</organism>
<reference evidence="1 2" key="1">
    <citation type="submission" date="2005-09" db="EMBL/GenBank/DDBJ databases">
        <authorList>
            <person name="Mural R.J."/>
            <person name="Li P.W."/>
            <person name="Adams M.D."/>
            <person name="Amanatides P.G."/>
            <person name="Baden-Tillson H."/>
            <person name="Barnstead M."/>
            <person name="Chin S.H."/>
            <person name="Dew I."/>
            <person name="Evans C.A."/>
            <person name="Ferriera S."/>
            <person name="Flanigan M."/>
            <person name="Fosler C."/>
            <person name="Glodek A."/>
            <person name="Gu Z."/>
            <person name="Holt R.A."/>
            <person name="Jennings D."/>
            <person name="Kraft C.L."/>
            <person name="Lu F."/>
            <person name="Nguyen T."/>
            <person name="Nusskern D.R."/>
            <person name="Pfannkoch C.M."/>
            <person name="Sitter C."/>
            <person name="Sutton G.G."/>
            <person name="Venter J.C."/>
            <person name="Wang Z."/>
            <person name="Woodage T."/>
            <person name="Zheng X.H."/>
            <person name="Zhong F."/>
        </authorList>
    </citation>
    <scope>NUCLEOTIDE SEQUENCE [LARGE SCALE GENOMIC DNA]</scope>
    <source>
        <strain>BN</strain>
        <strain evidence="2">Sprague-Dawley</strain>
    </source>
</reference>
<dbReference type="Proteomes" id="UP000234681">
    <property type="component" value="Chromosome 7"/>
</dbReference>
<gene>
    <name evidence="1" type="ORF">rCG_48744</name>
</gene>
<protein>
    <submittedName>
        <fullName evidence="1">RCG48744</fullName>
    </submittedName>
</protein>
<accession>A6IG89</accession>
<proteinExistence type="predicted"/>
<evidence type="ECO:0000313" key="2">
    <source>
        <dbReference type="Proteomes" id="UP000234681"/>
    </source>
</evidence>
<evidence type="ECO:0000313" key="1">
    <source>
        <dbReference type="EMBL" id="EDM16809.1"/>
    </source>
</evidence>
<name>A6IG89_RAT</name>
<dbReference type="AlphaFoldDB" id="A6IG89"/>